<evidence type="ECO:0000256" key="1">
    <source>
        <dbReference type="ARBA" id="ARBA00006762"/>
    </source>
</evidence>
<dbReference type="GO" id="GO:0070979">
    <property type="term" value="P:protein K11-linked ubiquitination"/>
    <property type="evidence" value="ECO:0007669"/>
    <property type="project" value="TreeGrafter"/>
</dbReference>
<protein>
    <submittedName>
        <fullName evidence="7">Anaphase-promoting complex 10</fullName>
    </submittedName>
</protein>
<evidence type="ECO:0000259" key="6">
    <source>
        <dbReference type="PROSITE" id="PS51284"/>
    </source>
</evidence>
<dbReference type="PANTHER" id="PTHR12936:SF0">
    <property type="entry name" value="ANAPHASE-PROMOTING COMPLEX SUBUNIT 10"/>
    <property type="match status" value="1"/>
</dbReference>
<accession>A0A196SBC8</accession>
<comment type="caution">
    <text evidence="7">The sequence shown here is derived from an EMBL/GenBank/DDBJ whole genome shotgun (WGS) entry which is preliminary data.</text>
</comment>
<dbReference type="STRING" id="478820.A0A196SBC8"/>
<dbReference type="Pfam" id="PF03256">
    <property type="entry name" value="ANAPC10"/>
    <property type="match status" value="1"/>
</dbReference>
<keyword evidence="2" id="KW-0132">Cell division</keyword>
<evidence type="ECO:0000313" key="8">
    <source>
        <dbReference type="Proteomes" id="UP000078348"/>
    </source>
</evidence>
<keyword evidence="3" id="KW-0498">Mitosis</keyword>
<dbReference type="Proteomes" id="UP000078348">
    <property type="component" value="Unassembled WGS sequence"/>
</dbReference>
<name>A0A196SBC8_BLAHN</name>
<evidence type="ECO:0000313" key="7">
    <source>
        <dbReference type="EMBL" id="OAO13314.1"/>
    </source>
</evidence>
<dbReference type="InterPro" id="IPR008979">
    <property type="entry name" value="Galactose-bd-like_sf"/>
</dbReference>
<comment type="similarity">
    <text evidence="1">Belongs to the APC10 family.</text>
</comment>
<keyword evidence="8" id="KW-1185">Reference proteome</keyword>
<evidence type="ECO:0000256" key="4">
    <source>
        <dbReference type="ARBA" id="ARBA00022786"/>
    </source>
</evidence>
<proteinExistence type="inferred from homology"/>
<dbReference type="GO" id="GO:0031145">
    <property type="term" value="P:anaphase-promoting complex-dependent catabolic process"/>
    <property type="evidence" value="ECO:0007669"/>
    <property type="project" value="InterPro"/>
</dbReference>
<keyword evidence="4" id="KW-0833">Ubl conjugation pathway</keyword>
<evidence type="ECO:0000256" key="5">
    <source>
        <dbReference type="ARBA" id="ARBA00023306"/>
    </source>
</evidence>
<dbReference type="InterPro" id="IPR004939">
    <property type="entry name" value="APC_su10/DOC_dom"/>
</dbReference>
<organism evidence="7 8">
    <name type="scientific">Blastocystis sp. subtype 1 (strain ATCC 50177 / NandII)</name>
    <dbReference type="NCBI Taxonomy" id="478820"/>
    <lineage>
        <taxon>Eukaryota</taxon>
        <taxon>Sar</taxon>
        <taxon>Stramenopiles</taxon>
        <taxon>Bigyra</taxon>
        <taxon>Opalozoa</taxon>
        <taxon>Opalinata</taxon>
        <taxon>Blastocystidae</taxon>
        <taxon>Blastocystis</taxon>
    </lineage>
</organism>
<dbReference type="GO" id="GO:0005680">
    <property type="term" value="C:anaphase-promoting complex"/>
    <property type="evidence" value="ECO:0007669"/>
    <property type="project" value="InterPro"/>
</dbReference>
<keyword evidence="5" id="KW-0131">Cell cycle</keyword>
<feature type="domain" description="DOC" evidence="6">
    <location>
        <begin position="1"/>
        <end position="157"/>
    </location>
</feature>
<dbReference type="GO" id="GO:0051301">
    <property type="term" value="P:cell division"/>
    <property type="evidence" value="ECO:0007669"/>
    <property type="project" value="UniProtKB-KW"/>
</dbReference>
<sequence length="166" mass="18913">MQFDNIVDKGSWCVSSAELDHGINTFWQSKGASPHTIEVHFSKKQIISSVGIYLCYTGDTTYSPLLVSILYGDDGVQYQEFKTCTIGEINGWYTIETVKDNHPLTAFSLQIVIHEMHLNGKNTRIRQIRILSPHILSEVRKPHTEATDESLFQFQSIRCLVSIKHE</sequence>
<dbReference type="SMART" id="SM01337">
    <property type="entry name" value="APC10"/>
    <property type="match status" value="1"/>
</dbReference>
<gene>
    <name evidence="7" type="ORF">AV274_4989</name>
</gene>
<dbReference type="Gene3D" id="2.60.120.260">
    <property type="entry name" value="Galactose-binding domain-like"/>
    <property type="match status" value="1"/>
</dbReference>
<dbReference type="PANTHER" id="PTHR12936">
    <property type="entry name" value="ANAPHASE-PROMOTING COMPLEX 10"/>
    <property type="match status" value="1"/>
</dbReference>
<reference evidence="7 8" key="1">
    <citation type="submission" date="2016-05" db="EMBL/GenBank/DDBJ databases">
        <title>Nuclear genome of Blastocystis sp. subtype 1 NandII.</title>
        <authorList>
            <person name="Gentekaki E."/>
            <person name="Curtis B."/>
            <person name="Stairs C."/>
            <person name="Eme L."/>
            <person name="Herman E."/>
            <person name="Klimes V."/>
            <person name="Arias M.C."/>
            <person name="Elias M."/>
            <person name="Hilliou F."/>
            <person name="Klute M."/>
            <person name="Malik S.-B."/>
            <person name="Pightling A."/>
            <person name="Rachubinski R."/>
            <person name="Salas D."/>
            <person name="Schlacht A."/>
            <person name="Suga H."/>
            <person name="Archibald J."/>
            <person name="Ball S.G."/>
            <person name="Clark G."/>
            <person name="Dacks J."/>
            <person name="Van Der Giezen M."/>
            <person name="Tsaousis A."/>
            <person name="Roger A."/>
        </authorList>
    </citation>
    <scope>NUCLEOTIDE SEQUENCE [LARGE SCALE GENOMIC DNA]</scope>
    <source>
        <strain evidence="8">ATCC 50177 / NandII</strain>
    </source>
</reference>
<evidence type="ECO:0000256" key="2">
    <source>
        <dbReference type="ARBA" id="ARBA00022618"/>
    </source>
</evidence>
<dbReference type="EMBL" id="LXWW01000421">
    <property type="protein sequence ID" value="OAO13314.1"/>
    <property type="molecule type" value="Genomic_DNA"/>
</dbReference>
<dbReference type="PROSITE" id="PS51284">
    <property type="entry name" value="DOC"/>
    <property type="match status" value="1"/>
</dbReference>
<dbReference type="InterPro" id="IPR016901">
    <property type="entry name" value="APC10/Doc1"/>
</dbReference>
<dbReference type="SUPFAM" id="SSF49785">
    <property type="entry name" value="Galactose-binding domain-like"/>
    <property type="match status" value="1"/>
</dbReference>
<evidence type="ECO:0000256" key="3">
    <source>
        <dbReference type="ARBA" id="ARBA00022776"/>
    </source>
</evidence>
<dbReference type="AlphaFoldDB" id="A0A196SBC8"/>
<dbReference type="OrthoDB" id="24948at2759"/>